<evidence type="ECO:0000313" key="1">
    <source>
        <dbReference type="EMBL" id="MFC0680685.1"/>
    </source>
</evidence>
<name>A0ABV6RUN3_9GAMM</name>
<dbReference type="RefSeq" id="WP_386672654.1">
    <property type="nucleotide sequence ID" value="NZ_JBHLTG010000006.1"/>
</dbReference>
<dbReference type="EMBL" id="JBHLTG010000006">
    <property type="protein sequence ID" value="MFC0680685.1"/>
    <property type="molecule type" value="Genomic_DNA"/>
</dbReference>
<comment type="caution">
    <text evidence="1">The sequence shown here is derived from an EMBL/GenBank/DDBJ whole genome shotgun (WGS) entry which is preliminary data.</text>
</comment>
<keyword evidence="2" id="KW-1185">Reference proteome</keyword>
<sequence>MPDSRLAAWDAALAELERSVIAAEAADDDTSPWTPPAGLGPLPGEYRDRALRLAARQAAAIGELREARVTVSRHLAAVQAVPGGRSHAPSAYLDVTG</sequence>
<dbReference type="Proteomes" id="UP001589896">
    <property type="component" value="Unassembled WGS sequence"/>
</dbReference>
<evidence type="ECO:0000313" key="2">
    <source>
        <dbReference type="Proteomes" id="UP001589896"/>
    </source>
</evidence>
<organism evidence="1 2">
    <name type="scientific">Lysobacter korlensis</name>
    <dbReference type="NCBI Taxonomy" id="553636"/>
    <lineage>
        <taxon>Bacteria</taxon>
        <taxon>Pseudomonadati</taxon>
        <taxon>Pseudomonadota</taxon>
        <taxon>Gammaproteobacteria</taxon>
        <taxon>Lysobacterales</taxon>
        <taxon>Lysobacteraceae</taxon>
        <taxon>Lysobacter</taxon>
    </lineage>
</organism>
<proteinExistence type="predicted"/>
<protein>
    <submittedName>
        <fullName evidence="1">Uncharacterized protein</fullName>
    </submittedName>
</protein>
<reference evidence="1 2" key="1">
    <citation type="submission" date="2024-09" db="EMBL/GenBank/DDBJ databases">
        <authorList>
            <person name="Sun Q."/>
            <person name="Mori K."/>
        </authorList>
    </citation>
    <scope>NUCLEOTIDE SEQUENCE [LARGE SCALE GENOMIC DNA]</scope>
    <source>
        <strain evidence="1 2">KCTC 23076</strain>
    </source>
</reference>
<gene>
    <name evidence="1" type="ORF">ACFFGH_22875</name>
</gene>
<accession>A0ABV6RUN3</accession>